<evidence type="ECO:0000256" key="15">
    <source>
        <dbReference type="ARBA" id="ARBA00034544"/>
    </source>
</evidence>
<feature type="transmembrane region" description="Helical" evidence="18">
    <location>
        <begin position="251"/>
        <end position="271"/>
    </location>
</feature>
<comment type="caution">
    <text evidence="19">The sequence shown here is derived from an EMBL/GenBank/DDBJ whole genome shotgun (WGS) entry which is preliminary data.</text>
</comment>
<gene>
    <name evidence="19" type="ORF">GBAR_LOCUS18755</name>
</gene>
<keyword evidence="20" id="KW-1185">Reference proteome</keyword>
<dbReference type="PANTHER" id="PTHR31462">
    <property type="entry name" value="ENDOSOMAL/LYSOSOMAL POTASSIUM CHANNEL TMEM175"/>
    <property type="match status" value="1"/>
</dbReference>
<evidence type="ECO:0000256" key="18">
    <source>
        <dbReference type="SAM" id="Phobius"/>
    </source>
</evidence>
<organism evidence="19 20">
    <name type="scientific">Geodia barretti</name>
    <name type="common">Barrett's horny sponge</name>
    <dbReference type="NCBI Taxonomy" id="519541"/>
    <lineage>
        <taxon>Eukaryota</taxon>
        <taxon>Metazoa</taxon>
        <taxon>Porifera</taxon>
        <taxon>Demospongiae</taxon>
        <taxon>Heteroscleromorpha</taxon>
        <taxon>Tetractinellida</taxon>
        <taxon>Astrophorina</taxon>
        <taxon>Geodiidae</taxon>
        <taxon>Geodia</taxon>
    </lineage>
</organism>
<evidence type="ECO:0000256" key="10">
    <source>
        <dbReference type="ARBA" id="ARBA00023136"/>
    </source>
</evidence>
<dbReference type="PANTHER" id="PTHR31462:SF5">
    <property type="entry name" value="ENDOSOMAL_LYSOSOMAL PROTON CHANNEL TMEM175"/>
    <property type="match status" value="1"/>
</dbReference>
<dbReference type="Proteomes" id="UP001174909">
    <property type="component" value="Unassembled WGS sequence"/>
</dbReference>
<evidence type="ECO:0000313" key="19">
    <source>
        <dbReference type="EMBL" id="CAI8033250.1"/>
    </source>
</evidence>
<feature type="compositionally biased region" description="Basic and acidic residues" evidence="17">
    <location>
        <begin position="483"/>
        <end position="492"/>
    </location>
</feature>
<comment type="catalytic activity">
    <reaction evidence="14">
        <text>K(+)(in) = K(+)(out)</text>
        <dbReference type="Rhea" id="RHEA:29463"/>
        <dbReference type="ChEBI" id="CHEBI:29103"/>
    </reaction>
</comment>
<evidence type="ECO:0000256" key="11">
    <source>
        <dbReference type="ARBA" id="ARBA00023303"/>
    </source>
</evidence>
<keyword evidence="3" id="KW-0813">Transport</keyword>
<reference evidence="19" key="1">
    <citation type="submission" date="2023-03" db="EMBL/GenBank/DDBJ databases">
        <authorList>
            <person name="Steffen K."/>
            <person name="Cardenas P."/>
        </authorList>
    </citation>
    <scope>NUCLEOTIDE SEQUENCE</scope>
</reference>
<evidence type="ECO:0000256" key="9">
    <source>
        <dbReference type="ARBA" id="ARBA00023065"/>
    </source>
</evidence>
<feature type="transmembrane region" description="Helical" evidence="18">
    <location>
        <begin position="123"/>
        <end position="147"/>
    </location>
</feature>
<evidence type="ECO:0000256" key="2">
    <source>
        <dbReference type="ARBA" id="ARBA00006920"/>
    </source>
</evidence>
<keyword evidence="6" id="KW-0631">Potassium channel</keyword>
<feature type="transmembrane region" description="Helical" evidence="18">
    <location>
        <begin position="54"/>
        <end position="73"/>
    </location>
</feature>
<evidence type="ECO:0000256" key="4">
    <source>
        <dbReference type="ARBA" id="ARBA00022538"/>
    </source>
</evidence>
<feature type="transmembrane region" description="Helical" evidence="18">
    <location>
        <begin position="439"/>
        <end position="459"/>
    </location>
</feature>
<feature type="transmembrane region" description="Helical" evidence="18">
    <location>
        <begin position="368"/>
        <end position="388"/>
    </location>
</feature>
<evidence type="ECO:0000256" key="1">
    <source>
        <dbReference type="ARBA" id="ARBA00004141"/>
    </source>
</evidence>
<evidence type="ECO:0000256" key="13">
    <source>
        <dbReference type="ARBA" id="ARBA00030477"/>
    </source>
</evidence>
<feature type="region of interest" description="Disordered" evidence="17">
    <location>
        <begin position="483"/>
        <end position="507"/>
    </location>
</feature>
<proteinExistence type="inferred from homology"/>
<evidence type="ECO:0000256" key="6">
    <source>
        <dbReference type="ARBA" id="ARBA00022826"/>
    </source>
</evidence>
<evidence type="ECO:0000313" key="20">
    <source>
        <dbReference type="Proteomes" id="UP001174909"/>
    </source>
</evidence>
<evidence type="ECO:0000256" key="14">
    <source>
        <dbReference type="ARBA" id="ARBA00034430"/>
    </source>
</evidence>
<dbReference type="GO" id="GO:0005267">
    <property type="term" value="F:potassium channel activity"/>
    <property type="evidence" value="ECO:0007669"/>
    <property type="project" value="UniProtKB-KW"/>
</dbReference>
<keyword evidence="10 18" id="KW-0472">Membrane</keyword>
<feature type="transmembrane region" description="Helical" evidence="18">
    <location>
        <begin position="15"/>
        <end position="34"/>
    </location>
</feature>
<accession>A0AA35X083</accession>
<name>A0AA35X083_GEOBA</name>
<dbReference type="EMBL" id="CASHTH010002650">
    <property type="protein sequence ID" value="CAI8033250.1"/>
    <property type="molecule type" value="Genomic_DNA"/>
</dbReference>
<dbReference type="InterPro" id="IPR010617">
    <property type="entry name" value="TMEM175-like"/>
</dbReference>
<feature type="transmembrane region" description="Helical" evidence="18">
    <location>
        <begin position="197"/>
        <end position="217"/>
    </location>
</feature>
<dbReference type="GO" id="GO:0015252">
    <property type="term" value="F:proton channel activity"/>
    <property type="evidence" value="ECO:0007669"/>
    <property type="project" value="InterPro"/>
</dbReference>
<feature type="transmembrane region" description="Helical" evidence="18">
    <location>
        <begin position="326"/>
        <end position="348"/>
    </location>
</feature>
<comment type="catalytic activity">
    <reaction evidence="12">
        <text>H(+)(in) = H(+)(out)</text>
        <dbReference type="Rhea" id="RHEA:34979"/>
        <dbReference type="ChEBI" id="CHEBI:15378"/>
    </reaction>
</comment>
<evidence type="ECO:0000256" key="3">
    <source>
        <dbReference type="ARBA" id="ARBA00022448"/>
    </source>
</evidence>
<evidence type="ECO:0000256" key="17">
    <source>
        <dbReference type="SAM" id="MobiDB-lite"/>
    </source>
</evidence>
<feature type="transmembrane region" description="Helical" evidence="18">
    <location>
        <begin position="408"/>
        <end position="427"/>
    </location>
</feature>
<feature type="transmembrane region" description="Helical" evidence="18">
    <location>
        <begin position="168"/>
        <end position="191"/>
    </location>
</feature>
<keyword evidence="8 18" id="KW-1133">Transmembrane helix</keyword>
<keyword evidence="9" id="KW-0406">Ion transport</keyword>
<evidence type="ECO:0000256" key="5">
    <source>
        <dbReference type="ARBA" id="ARBA00022692"/>
    </source>
</evidence>
<dbReference type="GO" id="GO:0016020">
    <property type="term" value="C:membrane"/>
    <property type="evidence" value="ECO:0007669"/>
    <property type="project" value="UniProtKB-SubCell"/>
</dbReference>
<evidence type="ECO:0000256" key="12">
    <source>
        <dbReference type="ARBA" id="ARBA00024169"/>
    </source>
</evidence>
<comment type="similarity">
    <text evidence="2">Belongs to the TMEM175 family.</text>
</comment>
<keyword evidence="11 19" id="KW-0407">Ion channel</keyword>
<comment type="subcellular location">
    <subcellularLocation>
        <location evidence="1">Membrane</location>
        <topology evidence="1">Multi-pass membrane protein</topology>
    </subcellularLocation>
</comment>
<sequence>MSAVQHIFRGERLQAFSDAVFAIVATIMVIPLKLNIKEGDIPSDYILHDHLYNLYPRYLIYLFSFVLVVDTWYSHSRIFSIVEQVDDVIMWLNLLSLLFISFLPYGTGLISHFQASRPEGFELAVSTCSAIIILTGLIMVVMLLYAFRKQALLHPEVADNTDMRSLKIGLLTTLSVNPLLALGALFFSLFHTESTQIISLVFFYCMGLGSLVVRTVIHLYHRRKCYSLPDFATSIFRTVASKSRTEAFSDGVFSIVATLIVLDFTATIPTSEAVRNNHGGNLRYALGSTRFIYLSYVASFCIVGLLWFVQYGMFHFLKKITPTLSFINTITLCLVGGIPFVSSIYVIFISNEESLKTMYSVDNQLVAMRASVVLVFLVGLSQLLFWSIALYQKRECLSEEVDRYPAEILMFVKIMIFPTVSGILFGITFTEGISAKHVYGFVIATTPFLFLLAKFVFLIQECMKTRAVKAKEKVLRLRYTTRQHEGEEEHTPAGHRVTSSRKPSISAPINTLAPEQVPLKAANC</sequence>
<protein>
    <recommendedName>
        <fullName evidence="15">Endosomal/lysosomal proton channel TMEM175</fullName>
    </recommendedName>
    <alternativeName>
        <fullName evidence="16">Potassium channel TMEM175</fullName>
    </alternativeName>
    <alternativeName>
        <fullName evidence="13">Transmembrane protein 175</fullName>
    </alternativeName>
</protein>
<feature type="transmembrane region" description="Helical" evidence="18">
    <location>
        <begin position="291"/>
        <end position="314"/>
    </location>
</feature>
<evidence type="ECO:0000256" key="7">
    <source>
        <dbReference type="ARBA" id="ARBA00022958"/>
    </source>
</evidence>
<evidence type="ECO:0000256" key="16">
    <source>
        <dbReference type="ARBA" id="ARBA00044317"/>
    </source>
</evidence>
<dbReference type="AlphaFoldDB" id="A0AA35X083"/>
<keyword evidence="5 18" id="KW-0812">Transmembrane</keyword>
<evidence type="ECO:0000256" key="8">
    <source>
        <dbReference type="ARBA" id="ARBA00022989"/>
    </source>
</evidence>
<keyword evidence="4" id="KW-0633">Potassium transport</keyword>
<dbReference type="Pfam" id="PF06736">
    <property type="entry name" value="TMEM175"/>
    <property type="match status" value="2"/>
</dbReference>
<keyword evidence="7" id="KW-0630">Potassium</keyword>
<feature type="transmembrane region" description="Helical" evidence="18">
    <location>
        <begin position="85"/>
        <end position="103"/>
    </location>
</feature>